<comment type="caution">
    <text evidence="2">The sequence shown here is derived from an EMBL/GenBank/DDBJ whole genome shotgun (WGS) entry which is preliminary data.</text>
</comment>
<sequence length="584" mass="64141">MKKYMKKTLSAAVIASLLLSFPYSAAWADDAGTAVVVDNRYPVVLSDALQVKVTGMLSEHTLDGTRLAATVKMYNVTGDTVRVPDYEVRALAANGAKYTLRGSADNVVNVPPMSSIELIYYAQIDIGGEVAPADLLWIDVNKDVYPKVETTMLDLPVANLVWHGDSSWVSDASAIKAWGETFTIPSLDSPLTYTPVSLTTDYKSQNPVKVMKLLAENPGGKSEKIPNFSINGRSASQVFKGTRADQTVTALDPGEKKYIYYAIPTDLDTELQSFTISTPHSFKIPNRTDAAAQISYSIGRLSVSMPTTSQLQAQEATPPTSYTVETVVPIDPLNTAINPNISVSVVDLQLYENKGMGYQTGLVKLRFKNRSDKPLPVPQFAAELVGGGFTYAGTRLNAAATMVAPDTDYALAYSFVLPLDGVKDAYTLRLVDDKTAAPYRSTFGQVGLAVNKPRLDNAKLLMYPFEVSIKDWSLSNNVNLNQTTRQYEYMYRLKITFDLKSVDPVFVDSNYNKLLIELENKVGRKVASTTVSLNGDNRMINGEQLINFYDTGSDQLEYPLVLKLYETIDTPSGPARRLMASMQQ</sequence>
<feature type="signal peptide" evidence="1">
    <location>
        <begin position="1"/>
        <end position="25"/>
    </location>
</feature>
<reference evidence="2 3" key="1">
    <citation type="submission" date="2019-02" db="EMBL/GenBank/DDBJ databases">
        <title>Paenibacillus sp. nov., isolated from surface-sterilized tissue of Thalictrum simplex L.</title>
        <authorList>
            <person name="Tuo L."/>
        </authorList>
    </citation>
    <scope>NUCLEOTIDE SEQUENCE [LARGE SCALE GENOMIC DNA]</scope>
    <source>
        <strain evidence="2 3">N2SHLJ1</strain>
    </source>
</reference>
<evidence type="ECO:0008006" key="4">
    <source>
        <dbReference type="Google" id="ProtNLM"/>
    </source>
</evidence>
<name>A0A4Q9DZ08_9BACL</name>
<keyword evidence="3" id="KW-1185">Reference proteome</keyword>
<dbReference type="AlphaFoldDB" id="A0A4Q9DZ08"/>
<protein>
    <recommendedName>
        <fullName evidence="4">DUF4139 domain-containing protein</fullName>
    </recommendedName>
</protein>
<dbReference type="OrthoDB" id="2545931at2"/>
<evidence type="ECO:0000313" key="3">
    <source>
        <dbReference type="Proteomes" id="UP000293142"/>
    </source>
</evidence>
<evidence type="ECO:0000256" key="1">
    <source>
        <dbReference type="SAM" id="SignalP"/>
    </source>
</evidence>
<dbReference type="RefSeq" id="WP_131011492.1">
    <property type="nucleotide sequence ID" value="NZ_SIRE01000002.1"/>
</dbReference>
<organism evidence="2 3">
    <name type="scientific">Paenibacillus thalictri</name>
    <dbReference type="NCBI Taxonomy" id="2527873"/>
    <lineage>
        <taxon>Bacteria</taxon>
        <taxon>Bacillati</taxon>
        <taxon>Bacillota</taxon>
        <taxon>Bacilli</taxon>
        <taxon>Bacillales</taxon>
        <taxon>Paenibacillaceae</taxon>
        <taxon>Paenibacillus</taxon>
    </lineage>
</organism>
<gene>
    <name evidence="2" type="ORF">EYB31_01525</name>
</gene>
<accession>A0A4Q9DZ08</accession>
<keyword evidence="1" id="KW-0732">Signal</keyword>
<proteinExistence type="predicted"/>
<dbReference type="EMBL" id="SIRE01000002">
    <property type="protein sequence ID" value="TBL81705.1"/>
    <property type="molecule type" value="Genomic_DNA"/>
</dbReference>
<evidence type="ECO:0000313" key="2">
    <source>
        <dbReference type="EMBL" id="TBL81705.1"/>
    </source>
</evidence>
<dbReference type="Proteomes" id="UP000293142">
    <property type="component" value="Unassembled WGS sequence"/>
</dbReference>
<feature type="chain" id="PRO_5038376888" description="DUF4139 domain-containing protein" evidence="1">
    <location>
        <begin position="26"/>
        <end position="584"/>
    </location>
</feature>